<dbReference type="Gene3D" id="3.40.630.10">
    <property type="entry name" value="Zn peptidases"/>
    <property type="match status" value="1"/>
</dbReference>
<evidence type="ECO:0000313" key="6">
    <source>
        <dbReference type="EMBL" id="WKW14627.1"/>
    </source>
</evidence>
<dbReference type="Proteomes" id="UP001229955">
    <property type="component" value="Chromosome"/>
</dbReference>
<dbReference type="NCBIfam" id="NF006771">
    <property type="entry name" value="PRK09290.1-5"/>
    <property type="match status" value="1"/>
</dbReference>
<dbReference type="Pfam" id="PF07687">
    <property type="entry name" value="M20_dimer"/>
    <property type="match status" value="1"/>
</dbReference>
<dbReference type="EMBL" id="CP130612">
    <property type="protein sequence ID" value="WKW11717.1"/>
    <property type="molecule type" value="Genomic_DNA"/>
</dbReference>
<dbReference type="KEGG" id="pspc:Strain318_000979"/>
<dbReference type="GO" id="GO:0016813">
    <property type="term" value="F:hydrolase activity, acting on carbon-nitrogen (but not peptide) bonds, in linear amidines"/>
    <property type="evidence" value="ECO:0007669"/>
    <property type="project" value="InterPro"/>
</dbReference>
<dbReference type="InterPro" id="IPR002933">
    <property type="entry name" value="Peptidase_M20"/>
</dbReference>
<dbReference type="PANTHER" id="PTHR32494">
    <property type="entry name" value="ALLANTOATE DEIMINASE-RELATED"/>
    <property type="match status" value="1"/>
</dbReference>
<dbReference type="InterPro" id="IPR010158">
    <property type="entry name" value="Amidase_Cbmase"/>
</dbReference>
<organism evidence="5">
    <name type="scientific">Pseudogemmatithrix spongiicola</name>
    <dbReference type="NCBI Taxonomy" id="3062599"/>
    <lineage>
        <taxon>Bacteria</taxon>
        <taxon>Pseudomonadati</taxon>
        <taxon>Gemmatimonadota</taxon>
        <taxon>Gemmatimonadia</taxon>
        <taxon>Gemmatimonadales</taxon>
        <taxon>Gemmatimonadaceae</taxon>
        <taxon>Pseudogemmatithrix</taxon>
    </lineage>
</organism>
<evidence type="ECO:0000313" key="5">
    <source>
        <dbReference type="EMBL" id="WKW11717.1"/>
    </source>
</evidence>
<keyword evidence="2 5" id="KW-0378">Hydrolase</keyword>
<dbReference type="GO" id="GO:0046872">
    <property type="term" value="F:metal ion binding"/>
    <property type="evidence" value="ECO:0007669"/>
    <property type="project" value="UniProtKB-KW"/>
</dbReference>
<gene>
    <name evidence="5" type="ORF">Strain138_000979</name>
    <name evidence="6" type="ORF">Strain318_000979</name>
</gene>
<reference evidence="5" key="1">
    <citation type="submission" date="2023-07" db="EMBL/GenBank/DDBJ databases">
        <authorList>
            <person name="Haufschild T."/>
            <person name="Kallscheuer N."/>
            <person name="Hammer J."/>
            <person name="Kohn T."/>
            <person name="Kabuu M."/>
            <person name="Jogler M."/>
            <person name="Wohfarth N."/>
            <person name="Heuer A."/>
            <person name="Rohde M."/>
            <person name="van Teeseling M.C.F."/>
            <person name="Jogler C."/>
        </authorList>
    </citation>
    <scope>NUCLEOTIDE SEQUENCE</scope>
    <source>
        <strain evidence="5">Strain 138</strain>
        <strain evidence="6">Strain 318</strain>
    </source>
</reference>
<evidence type="ECO:0000313" key="7">
    <source>
        <dbReference type="Proteomes" id="UP001229955"/>
    </source>
</evidence>
<sequence length="435" mass="45678">MHRRDWLKSAAAIAVASPLAGPALRAAQGQRTLRANGARVNAQLARFDAIGRTPGGINRVAYSDADLAGRAFTLALFREAGLTPQLDAAGNIIARVEGREALPPIIIGSHVDSVTDGGNYDGPVGSFAAIEVARSLREQGIRLRHPLDVVVWANEEGGTIGSKCYIGATESIAFDGTARSGFTQREGIARLGGDVARVPAMAKPKGSAHCYLELHIEQSASLERTGRSIGTVQGIVGLTWLEVTITGFANHAGATPMDQRQDAMLAAARFTVAVNEAVRAEPGRQVATVGRINATPNTTNVVAGSVVLTVDLRDLDDAKVARFAARFREIGAEIGRSTSTTFAFRELVTSKAALAESRIMDVIDASADALGLTHQRMPSGAGHDAQELALICPMGMIFVPSVGGISHSPREFTKPGDVANGVNVLMNAVHRADAL</sequence>
<dbReference type="EMBL" id="CP130613">
    <property type="protein sequence ID" value="WKW14627.1"/>
    <property type="molecule type" value="Genomic_DNA"/>
</dbReference>
<accession>A0AA49JTQ9</accession>
<dbReference type="InterPro" id="IPR011650">
    <property type="entry name" value="Peptidase_M20_dimer"/>
</dbReference>
<dbReference type="SUPFAM" id="SSF55031">
    <property type="entry name" value="Bacterial exopeptidase dimerisation domain"/>
    <property type="match status" value="1"/>
</dbReference>
<proteinExistence type="inferred from homology"/>
<dbReference type="PIRSF" id="PIRSF001235">
    <property type="entry name" value="Amidase_carbamoylase"/>
    <property type="match status" value="1"/>
</dbReference>
<name>A0AA49JTQ9_9BACT</name>
<dbReference type="RefSeq" id="WP_367887413.1">
    <property type="nucleotide sequence ID" value="NZ_CP130612.1"/>
</dbReference>
<feature type="binding site" evidence="3">
    <location>
        <position position="110"/>
    </location>
    <ligand>
        <name>Zn(2+)</name>
        <dbReference type="ChEBI" id="CHEBI:29105"/>
        <label>1</label>
    </ligand>
</feature>
<evidence type="ECO:0000256" key="1">
    <source>
        <dbReference type="ARBA" id="ARBA00006153"/>
    </source>
</evidence>
<dbReference type="SUPFAM" id="SSF53187">
    <property type="entry name" value="Zn-dependent exopeptidases"/>
    <property type="match status" value="1"/>
</dbReference>
<evidence type="ECO:0000256" key="3">
    <source>
        <dbReference type="PIRSR" id="PIRSR001235-1"/>
    </source>
</evidence>
<evidence type="ECO:0000259" key="4">
    <source>
        <dbReference type="Pfam" id="PF07687"/>
    </source>
</evidence>
<dbReference type="Pfam" id="PF01546">
    <property type="entry name" value="Peptidase_M20"/>
    <property type="match status" value="1"/>
</dbReference>
<comment type="similarity">
    <text evidence="1">Belongs to the peptidase M20 family.</text>
</comment>
<dbReference type="CDD" id="cd03884">
    <property type="entry name" value="M20_bAS"/>
    <property type="match status" value="1"/>
</dbReference>
<dbReference type="AlphaFoldDB" id="A0AA49JTQ9"/>
<keyword evidence="3" id="KW-0862">Zinc</keyword>
<comment type="cofactor">
    <cofactor evidence="3">
        <name>Zn(2+)</name>
        <dbReference type="ChEBI" id="CHEBI:29105"/>
    </cofactor>
    <text evidence="3">Binds 2 Zn(2+) ions per subunit.</text>
</comment>
<feature type="binding site" evidence="3">
    <location>
        <position position="121"/>
    </location>
    <ligand>
        <name>Zn(2+)</name>
        <dbReference type="ChEBI" id="CHEBI:29105"/>
        <label>2</label>
    </ligand>
</feature>
<dbReference type="PANTHER" id="PTHR32494:SF5">
    <property type="entry name" value="ALLANTOATE AMIDOHYDROLASE"/>
    <property type="match status" value="1"/>
</dbReference>
<protein>
    <submittedName>
        <fullName evidence="5">Zn-dependent hydrolase</fullName>
    </submittedName>
</protein>
<keyword evidence="3" id="KW-0479">Metal-binding</keyword>
<feature type="binding site" evidence="3">
    <location>
        <position position="156"/>
    </location>
    <ligand>
        <name>Zn(2+)</name>
        <dbReference type="ChEBI" id="CHEBI:29105"/>
        <label>2</label>
    </ligand>
</feature>
<evidence type="ECO:0000256" key="2">
    <source>
        <dbReference type="ARBA" id="ARBA00022801"/>
    </source>
</evidence>
<feature type="binding site" evidence="3">
    <location>
        <position position="215"/>
    </location>
    <ligand>
        <name>Zn(2+)</name>
        <dbReference type="ChEBI" id="CHEBI:29105"/>
        <label>1</label>
    </ligand>
</feature>
<dbReference type="InterPro" id="IPR036264">
    <property type="entry name" value="Bact_exopeptidase_dim_dom"/>
</dbReference>
<feature type="domain" description="Peptidase M20 dimerisation" evidence="4">
    <location>
        <begin position="236"/>
        <end position="330"/>
    </location>
</feature>
<dbReference type="Gene3D" id="3.30.70.360">
    <property type="match status" value="1"/>
</dbReference>
<feature type="binding site" evidence="3">
    <location>
        <position position="121"/>
    </location>
    <ligand>
        <name>Zn(2+)</name>
        <dbReference type="ChEBI" id="CHEBI:29105"/>
        <label>1</label>
    </ligand>
</feature>
<dbReference type="NCBIfam" id="TIGR01879">
    <property type="entry name" value="hydantase"/>
    <property type="match status" value="1"/>
</dbReference>
<keyword evidence="7" id="KW-1185">Reference proteome</keyword>
<feature type="binding site" evidence="3">
    <location>
        <position position="407"/>
    </location>
    <ligand>
        <name>Zn(2+)</name>
        <dbReference type="ChEBI" id="CHEBI:29105"/>
        <label>2</label>
    </ligand>
</feature>
<accession>A0AA49JZG9</accession>